<feature type="active site" description="Nucleophile" evidence="7">
    <location>
        <position position="118"/>
    </location>
</feature>
<dbReference type="SMART" id="SM01110">
    <property type="entry name" value="Cutinase"/>
    <property type="match status" value="1"/>
</dbReference>
<evidence type="ECO:0000256" key="6">
    <source>
        <dbReference type="ARBA" id="ARBA00034045"/>
    </source>
</evidence>
<dbReference type="AlphaFoldDB" id="A0A5C3LFT6"/>
<dbReference type="STRING" id="230819.A0A5C3LFT6"/>
<dbReference type="InterPro" id="IPR000675">
    <property type="entry name" value="Cutinase/axe"/>
</dbReference>
<proteinExistence type="inferred from homology"/>
<organism evidence="10 11">
    <name type="scientific">Coprinopsis marcescibilis</name>
    <name type="common">Agaric fungus</name>
    <name type="synonym">Psathyrella marcescibilis</name>
    <dbReference type="NCBI Taxonomy" id="230819"/>
    <lineage>
        <taxon>Eukaryota</taxon>
        <taxon>Fungi</taxon>
        <taxon>Dikarya</taxon>
        <taxon>Basidiomycota</taxon>
        <taxon>Agaricomycotina</taxon>
        <taxon>Agaricomycetes</taxon>
        <taxon>Agaricomycetidae</taxon>
        <taxon>Agaricales</taxon>
        <taxon>Agaricineae</taxon>
        <taxon>Psathyrellaceae</taxon>
        <taxon>Coprinopsis</taxon>
    </lineage>
</organism>
<dbReference type="Proteomes" id="UP000307440">
    <property type="component" value="Unassembled WGS sequence"/>
</dbReference>
<sequence>MIKSALLFFALAVTATLTRAASSSLEGRQLACNDTYVYFARGTAEPGTLGLVVGPGFKNEISLALLGKTTLFEGINYPALPLGYFSGGDRRGAKAMADNVSLTAFRCPKARIFISGYSQGAQVTHLAARQLSTSDQDRVTGVVTFGDPYRDTPLPGVLQSRRKTYCNAGDLVCDGLPLILGPHLAYGRDLADAANWIAARV</sequence>
<feature type="disulfide bond" evidence="8">
    <location>
        <begin position="166"/>
        <end position="173"/>
    </location>
</feature>
<evidence type="ECO:0000313" key="11">
    <source>
        <dbReference type="Proteomes" id="UP000307440"/>
    </source>
</evidence>
<evidence type="ECO:0000313" key="10">
    <source>
        <dbReference type="EMBL" id="TFK27371.1"/>
    </source>
</evidence>
<reference evidence="10 11" key="1">
    <citation type="journal article" date="2019" name="Nat. Ecol. Evol.">
        <title>Megaphylogeny resolves global patterns of mushroom evolution.</title>
        <authorList>
            <person name="Varga T."/>
            <person name="Krizsan K."/>
            <person name="Foldi C."/>
            <person name="Dima B."/>
            <person name="Sanchez-Garcia M."/>
            <person name="Sanchez-Ramirez S."/>
            <person name="Szollosi G.J."/>
            <person name="Szarkandi J.G."/>
            <person name="Papp V."/>
            <person name="Albert L."/>
            <person name="Andreopoulos W."/>
            <person name="Angelini C."/>
            <person name="Antonin V."/>
            <person name="Barry K.W."/>
            <person name="Bougher N.L."/>
            <person name="Buchanan P."/>
            <person name="Buyck B."/>
            <person name="Bense V."/>
            <person name="Catcheside P."/>
            <person name="Chovatia M."/>
            <person name="Cooper J."/>
            <person name="Damon W."/>
            <person name="Desjardin D."/>
            <person name="Finy P."/>
            <person name="Geml J."/>
            <person name="Haridas S."/>
            <person name="Hughes K."/>
            <person name="Justo A."/>
            <person name="Karasinski D."/>
            <person name="Kautmanova I."/>
            <person name="Kiss B."/>
            <person name="Kocsube S."/>
            <person name="Kotiranta H."/>
            <person name="LaButti K.M."/>
            <person name="Lechner B.E."/>
            <person name="Liimatainen K."/>
            <person name="Lipzen A."/>
            <person name="Lukacs Z."/>
            <person name="Mihaltcheva S."/>
            <person name="Morgado L.N."/>
            <person name="Niskanen T."/>
            <person name="Noordeloos M.E."/>
            <person name="Ohm R.A."/>
            <person name="Ortiz-Santana B."/>
            <person name="Ovrebo C."/>
            <person name="Racz N."/>
            <person name="Riley R."/>
            <person name="Savchenko A."/>
            <person name="Shiryaev A."/>
            <person name="Soop K."/>
            <person name="Spirin V."/>
            <person name="Szebenyi C."/>
            <person name="Tomsovsky M."/>
            <person name="Tulloss R.E."/>
            <person name="Uehling J."/>
            <person name="Grigoriev I.V."/>
            <person name="Vagvolgyi C."/>
            <person name="Papp T."/>
            <person name="Martin F.M."/>
            <person name="Miettinen O."/>
            <person name="Hibbett D.S."/>
            <person name="Nagy L.G."/>
        </authorList>
    </citation>
    <scope>NUCLEOTIDE SEQUENCE [LARGE SCALE GENOMIC DNA]</scope>
    <source>
        <strain evidence="10 11">CBS 121175</strain>
    </source>
</reference>
<dbReference type="PANTHER" id="PTHR48250">
    <property type="entry name" value="CUTINASE 2-RELATED"/>
    <property type="match status" value="1"/>
</dbReference>
<keyword evidence="4" id="KW-0378">Hydrolase</keyword>
<accession>A0A5C3LFT6</accession>
<feature type="disulfide bond" evidence="8">
    <location>
        <begin position="32"/>
        <end position="107"/>
    </location>
</feature>
<evidence type="ECO:0000256" key="2">
    <source>
        <dbReference type="ARBA" id="ARBA00013095"/>
    </source>
</evidence>
<dbReference type="Gene3D" id="3.40.50.1820">
    <property type="entry name" value="alpha/beta hydrolase"/>
    <property type="match status" value="1"/>
</dbReference>
<dbReference type="GO" id="GO:0016052">
    <property type="term" value="P:carbohydrate catabolic process"/>
    <property type="evidence" value="ECO:0007669"/>
    <property type="project" value="TreeGrafter"/>
</dbReference>
<gene>
    <name evidence="10" type="ORF">FA15DRAFT_586459</name>
</gene>
<feature type="active site" description="Proton donor/acceptor" evidence="7">
    <location>
        <position position="183"/>
    </location>
</feature>
<dbReference type="InterPro" id="IPR011150">
    <property type="entry name" value="Cutinase_monf"/>
</dbReference>
<evidence type="ECO:0000256" key="7">
    <source>
        <dbReference type="PIRSR" id="PIRSR611150-1"/>
    </source>
</evidence>
<evidence type="ECO:0000256" key="4">
    <source>
        <dbReference type="ARBA" id="ARBA00022801"/>
    </source>
</evidence>
<dbReference type="PANTHER" id="PTHR48250:SF2">
    <property type="entry name" value="CUTINASE"/>
    <property type="match status" value="1"/>
</dbReference>
<comment type="catalytic activity">
    <reaction evidence="6">
        <text>cutin + H2O = cutin monomers.</text>
        <dbReference type="EC" id="3.1.1.74"/>
    </reaction>
</comment>
<name>A0A5C3LFT6_COPMA</name>
<keyword evidence="11" id="KW-1185">Reference proteome</keyword>
<keyword evidence="5 8" id="KW-1015">Disulfide bond</keyword>
<feature type="active site" evidence="7">
    <location>
        <position position="170"/>
    </location>
</feature>
<dbReference type="InterPro" id="IPR029058">
    <property type="entry name" value="AB_hydrolase_fold"/>
</dbReference>
<protein>
    <recommendedName>
        <fullName evidence="2">cutinase</fullName>
        <ecNumber evidence="2">3.1.1.74</ecNumber>
    </recommendedName>
</protein>
<evidence type="ECO:0000256" key="1">
    <source>
        <dbReference type="ARBA" id="ARBA00007534"/>
    </source>
</evidence>
<keyword evidence="3 9" id="KW-0732">Signal</keyword>
<evidence type="ECO:0000256" key="8">
    <source>
        <dbReference type="PIRSR" id="PIRSR611150-2"/>
    </source>
</evidence>
<evidence type="ECO:0000256" key="5">
    <source>
        <dbReference type="ARBA" id="ARBA00023157"/>
    </source>
</evidence>
<dbReference type="EMBL" id="ML210165">
    <property type="protein sequence ID" value="TFK27371.1"/>
    <property type="molecule type" value="Genomic_DNA"/>
</dbReference>
<feature type="signal peptide" evidence="9">
    <location>
        <begin position="1"/>
        <end position="20"/>
    </location>
</feature>
<dbReference type="EC" id="3.1.1.74" evidence="2"/>
<evidence type="ECO:0000256" key="3">
    <source>
        <dbReference type="ARBA" id="ARBA00022729"/>
    </source>
</evidence>
<comment type="similarity">
    <text evidence="1">Belongs to the cutinase family.</text>
</comment>
<dbReference type="PRINTS" id="PR00129">
    <property type="entry name" value="CUTINASE"/>
</dbReference>
<evidence type="ECO:0000256" key="9">
    <source>
        <dbReference type="SAM" id="SignalP"/>
    </source>
</evidence>
<feature type="chain" id="PRO_5023027190" description="cutinase" evidence="9">
    <location>
        <begin position="21"/>
        <end position="201"/>
    </location>
</feature>
<dbReference type="GO" id="GO:0005576">
    <property type="term" value="C:extracellular region"/>
    <property type="evidence" value="ECO:0007669"/>
    <property type="project" value="InterPro"/>
</dbReference>
<dbReference type="Pfam" id="PF01083">
    <property type="entry name" value="Cutinase"/>
    <property type="match status" value="1"/>
</dbReference>
<dbReference type="GO" id="GO:0050525">
    <property type="term" value="F:cutinase activity"/>
    <property type="evidence" value="ECO:0007669"/>
    <property type="project" value="UniProtKB-EC"/>
</dbReference>
<dbReference type="OrthoDB" id="3225429at2759"/>
<dbReference type="SUPFAM" id="SSF53474">
    <property type="entry name" value="alpha/beta-Hydrolases"/>
    <property type="match status" value="1"/>
</dbReference>